<dbReference type="OrthoDB" id="4676at2759"/>
<name>A0A6A5S3S7_9PLEO</name>
<proteinExistence type="predicted"/>
<organism evidence="2 3">
    <name type="scientific">Clathrospora elynae</name>
    <dbReference type="NCBI Taxonomy" id="706981"/>
    <lineage>
        <taxon>Eukaryota</taxon>
        <taxon>Fungi</taxon>
        <taxon>Dikarya</taxon>
        <taxon>Ascomycota</taxon>
        <taxon>Pezizomycotina</taxon>
        <taxon>Dothideomycetes</taxon>
        <taxon>Pleosporomycetidae</taxon>
        <taxon>Pleosporales</taxon>
        <taxon>Diademaceae</taxon>
        <taxon>Clathrospora</taxon>
    </lineage>
</organism>
<dbReference type="Proteomes" id="UP000800038">
    <property type="component" value="Unassembled WGS sequence"/>
</dbReference>
<reference evidence="2" key="1">
    <citation type="journal article" date="2020" name="Stud. Mycol.">
        <title>101 Dothideomycetes genomes: a test case for predicting lifestyles and emergence of pathogens.</title>
        <authorList>
            <person name="Haridas S."/>
            <person name="Albert R."/>
            <person name="Binder M."/>
            <person name="Bloem J."/>
            <person name="Labutti K."/>
            <person name="Salamov A."/>
            <person name="Andreopoulos B."/>
            <person name="Baker S."/>
            <person name="Barry K."/>
            <person name="Bills G."/>
            <person name="Bluhm B."/>
            <person name="Cannon C."/>
            <person name="Castanera R."/>
            <person name="Culley D."/>
            <person name="Daum C."/>
            <person name="Ezra D."/>
            <person name="Gonzalez J."/>
            <person name="Henrissat B."/>
            <person name="Kuo A."/>
            <person name="Liang C."/>
            <person name="Lipzen A."/>
            <person name="Lutzoni F."/>
            <person name="Magnuson J."/>
            <person name="Mondo S."/>
            <person name="Nolan M."/>
            <person name="Ohm R."/>
            <person name="Pangilinan J."/>
            <person name="Park H.-J."/>
            <person name="Ramirez L."/>
            <person name="Alfaro M."/>
            <person name="Sun H."/>
            <person name="Tritt A."/>
            <person name="Yoshinaga Y."/>
            <person name="Zwiers L.-H."/>
            <person name="Turgeon B."/>
            <person name="Goodwin S."/>
            <person name="Spatafora J."/>
            <person name="Crous P."/>
            <person name="Grigoriev I."/>
        </authorList>
    </citation>
    <scope>NUCLEOTIDE SEQUENCE</scope>
    <source>
        <strain evidence="2">CBS 161.51</strain>
    </source>
</reference>
<dbReference type="EMBL" id="ML976289">
    <property type="protein sequence ID" value="KAF1935285.1"/>
    <property type="molecule type" value="Genomic_DNA"/>
</dbReference>
<dbReference type="SUPFAM" id="SSF53187">
    <property type="entry name" value="Zn-dependent exopeptidases"/>
    <property type="match status" value="1"/>
</dbReference>
<evidence type="ECO:0000313" key="3">
    <source>
        <dbReference type="Proteomes" id="UP000800038"/>
    </source>
</evidence>
<keyword evidence="3" id="KW-1185">Reference proteome</keyword>
<sequence length="208" mass="22845">MIVSPASMITEIIHKRNKSHWQSDQGPRPDISDLAEIDGARLWDNILQSALIGGIPGTTGKDWLALSDSDKLVCEFIIARAKEIGYGKNNFLPPIGIGSHLDTQPNGGRFDGILGVFAALEVLRAVKESNIVTNRPLAAINWTNERVTSHWRAHVLSLVAPVQLSGRVIFLSNADIHYKPLINNLICIVNYTRLVSSGRQLLVSKPIL</sequence>
<dbReference type="InterPro" id="IPR010158">
    <property type="entry name" value="Amidase_Cbmase"/>
</dbReference>
<dbReference type="PANTHER" id="PTHR32494">
    <property type="entry name" value="ALLANTOATE DEIMINASE-RELATED"/>
    <property type="match status" value="1"/>
</dbReference>
<dbReference type="GO" id="GO:0016813">
    <property type="term" value="F:hydrolase activity, acting on carbon-nitrogen (but not peptide) bonds, in linear amidines"/>
    <property type="evidence" value="ECO:0007669"/>
    <property type="project" value="InterPro"/>
</dbReference>
<keyword evidence="1" id="KW-0378">Hydrolase</keyword>
<gene>
    <name evidence="2" type="ORF">EJ02DRAFT_471309</name>
</gene>
<protein>
    <submittedName>
        <fullName evidence="2">Zn-dependent exopeptidase</fullName>
    </submittedName>
</protein>
<evidence type="ECO:0000313" key="2">
    <source>
        <dbReference type="EMBL" id="KAF1935285.1"/>
    </source>
</evidence>
<accession>A0A6A5S3S7</accession>
<dbReference type="Gene3D" id="3.40.630.10">
    <property type="entry name" value="Zn peptidases"/>
    <property type="match status" value="1"/>
</dbReference>
<evidence type="ECO:0000256" key="1">
    <source>
        <dbReference type="ARBA" id="ARBA00022801"/>
    </source>
</evidence>
<dbReference type="AlphaFoldDB" id="A0A6A5S3S7"/>
<dbReference type="PANTHER" id="PTHR32494:SF5">
    <property type="entry name" value="ALLANTOATE AMIDOHYDROLASE"/>
    <property type="match status" value="1"/>
</dbReference>